<evidence type="ECO:0000313" key="2">
    <source>
        <dbReference type="EMBL" id="KAK3378754.1"/>
    </source>
</evidence>
<reference evidence="2" key="1">
    <citation type="journal article" date="2023" name="Mol. Phylogenet. Evol.">
        <title>Genome-scale phylogeny and comparative genomics of the fungal order Sordariales.</title>
        <authorList>
            <person name="Hensen N."/>
            <person name="Bonometti L."/>
            <person name="Westerberg I."/>
            <person name="Brannstrom I.O."/>
            <person name="Guillou S."/>
            <person name="Cros-Aarteil S."/>
            <person name="Calhoun S."/>
            <person name="Haridas S."/>
            <person name="Kuo A."/>
            <person name="Mondo S."/>
            <person name="Pangilinan J."/>
            <person name="Riley R."/>
            <person name="LaButti K."/>
            <person name="Andreopoulos B."/>
            <person name="Lipzen A."/>
            <person name="Chen C."/>
            <person name="Yan M."/>
            <person name="Daum C."/>
            <person name="Ng V."/>
            <person name="Clum A."/>
            <person name="Steindorff A."/>
            <person name="Ohm R.A."/>
            <person name="Martin F."/>
            <person name="Silar P."/>
            <person name="Natvig D.O."/>
            <person name="Lalanne C."/>
            <person name="Gautier V."/>
            <person name="Ament-Velasquez S.L."/>
            <person name="Kruys A."/>
            <person name="Hutchinson M.I."/>
            <person name="Powell A.J."/>
            <person name="Barry K."/>
            <person name="Miller A.N."/>
            <person name="Grigoriev I.V."/>
            <person name="Debuchy R."/>
            <person name="Gladieux P."/>
            <person name="Hiltunen Thoren M."/>
            <person name="Johannesson H."/>
        </authorList>
    </citation>
    <scope>NUCLEOTIDE SEQUENCE</scope>
    <source>
        <strain evidence="2">CBS 958.72</strain>
    </source>
</reference>
<dbReference type="AlphaFoldDB" id="A0AAE0KLN0"/>
<sequence length="524" mass="59010">MDHQVDIRADLARRLSSELVDMILSALVASFDHDPVHQWAELRRLSRHQRLVIERRFRAVWLPSTKITLYLGAWHRIDYVFSHVEAEVESPGSGSDGPDLDTAAASEPDRCNTVVFRADQTTAQDDQYNPNPFTPAALAKLWHFHGHPYPVAAIRVGLGVMNGGLDGGFILSVANLDGLKVGSDDGSEIRFRFRSTFTRLMRERSWLNEITSSMIADRPSLQVDLDTMDPSDLLKELVMHIQIPRYVELAKRIALWRDPTGNTPAEFHESTNGIHHQYETPYLVFSDDESWSDDSSSEASAGVDDSGQPVPGSSAQEGDGEGDGDDVPDSDDGDDEDEDGDEEEDGSSSSSEDDDNGGLNVDDDDDDGLDAAALREPSPIYHNAEAHLGRMCCHEYHDDGQCCCMRGRQAFCRARYPPDMFLLADRDESMVPLLPIFQDWLRVRERDPHQDSDEAMALLHRIYHLAGEECHYRTERHHDAAGRRFLSNIFNLQDWLDDHPLTESSAKEDIMRYLTSRLNRDAVF</sequence>
<evidence type="ECO:0000313" key="3">
    <source>
        <dbReference type="Proteomes" id="UP001287356"/>
    </source>
</evidence>
<keyword evidence="3" id="KW-1185">Reference proteome</keyword>
<reference evidence="2" key="2">
    <citation type="submission" date="2023-06" db="EMBL/GenBank/DDBJ databases">
        <authorList>
            <consortium name="Lawrence Berkeley National Laboratory"/>
            <person name="Haridas S."/>
            <person name="Hensen N."/>
            <person name="Bonometti L."/>
            <person name="Westerberg I."/>
            <person name="Brannstrom I.O."/>
            <person name="Guillou S."/>
            <person name="Cros-Aarteil S."/>
            <person name="Calhoun S."/>
            <person name="Kuo A."/>
            <person name="Mondo S."/>
            <person name="Pangilinan J."/>
            <person name="Riley R."/>
            <person name="Labutti K."/>
            <person name="Andreopoulos B."/>
            <person name="Lipzen A."/>
            <person name="Chen C."/>
            <person name="Yanf M."/>
            <person name="Daum C."/>
            <person name="Ng V."/>
            <person name="Clum A."/>
            <person name="Steindorff A."/>
            <person name="Ohm R."/>
            <person name="Martin F."/>
            <person name="Silar P."/>
            <person name="Natvig D."/>
            <person name="Lalanne C."/>
            <person name="Gautier V."/>
            <person name="Ament-Velasquez S.L."/>
            <person name="Kruys A."/>
            <person name="Hutchinson M.I."/>
            <person name="Powell A.J."/>
            <person name="Barry K."/>
            <person name="Miller A.N."/>
            <person name="Grigoriev I.V."/>
            <person name="Debuchy R."/>
            <person name="Gladieux P."/>
            <person name="Thoren M.H."/>
            <person name="Johannesson H."/>
        </authorList>
    </citation>
    <scope>NUCLEOTIDE SEQUENCE</scope>
    <source>
        <strain evidence="2">CBS 958.72</strain>
    </source>
</reference>
<dbReference type="EMBL" id="JAULSN010000002">
    <property type="protein sequence ID" value="KAK3378754.1"/>
    <property type="molecule type" value="Genomic_DNA"/>
</dbReference>
<feature type="compositionally biased region" description="Acidic residues" evidence="1">
    <location>
        <begin position="318"/>
        <end position="369"/>
    </location>
</feature>
<protein>
    <submittedName>
        <fullName evidence="2">Uncharacterized protein</fullName>
    </submittedName>
</protein>
<evidence type="ECO:0000256" key="1">
    <source>
        <dbReference type="SAM" id="MobiDB-lite"/>
    </source>
</evidence>
<comment type="caution">
    <text evidence="2">The sequence shown here is derived from an EMBL/GenBank/DDBJ whole genome shotgun (WGS) entry which is preliminary data.</text>
</comment>
<dbReference type="Proteomes" id="UP001287356">
    <property type="component" value="Unassembled WGS sequence"/>
</dbReference>
<feature type="region of interest" description="Disordered" evidence="1">
    <location>
        <begin position="287"/>
        <end position="371"/>
    </location>
</feature>
<feature type="compositionally biased region" description="Acidic residues" evidence="1">
    <location>
        <begin position="287"/>
        <end position="296"/>
    </location>
</feature>
<name>A0AAE0KLN0_9PEZI</name>
<organism evidence="2 3">
    <name type="scientific">Lasiosphaeria ovina</name>
    <dbReference type="NCBI Taxonomy" id="92902"/>
    <lineage>
        <taxon>Eukaryota</taxon>
        <taxon>Fungi</taxon>
        <taxon>Dikarya</taxon>
        <taxon>Ascomycota</taxon>
        <taxon>Pezizomycotina</taxon>
        <taxon>Sordariomycetes</taxon>
        <taxon>Sordariomycetidae</taxon>
        <taxon>Sordariales</taxon>
        <taxon>Lasiosphaeriaceae</taxon>
        <taxon>Lasiosphaeria</taxon>
    </lineage>
</organism>
<gene>
    <name evidence="2" type="ORF">B0T24DRAFT_609873</name>
</gene>
<proteinExistence type="predicted"/>
<feature type="compositionally biased region" description="Low complexity" evidence="1">
    <location>
        <begin position="297"/>
        <end position="317"/>
    </location>
</feature>
<accession>A0AAE0KLN0</accession>